<evidence type="ECO:0000313" key="2">
    <source>
        <dbReference type="Proteomes" id="UP000199242"/>
    </source>
</evidence>
<organism evidence="1 2">
    <name type="scientific">Chryseobacterium taihuense</name>
    <dbReference type="NCBI Taxonomy" id="1141221"/>
    <lineage>
        <taxon>Bacteria</taxon>
        <taxon>Pseudomonadati</taxon>
        <taxon>Bacteroidota</taxon>
        <taxon>Flavobacteriia</taxon>
        <taxon>Flavobacteriales</taxon>
        <taxon>Weeksellaceae</taxon>
        <taxon>Chryseobacterium group</taxon>
        <taxon>Chryseobacterium</taxon>
    </lineage>
</organism>
<evidence type="ECO:0000313" key="1">
    <source>
        <dbReference type="EMBL" id="SDM33940.1"/>
    </source>
</evidence>
<keyword evidence="2" id="KW-1185">Reference proteome</keyword>
<accession>A0ABY0R330</accession>
<sequence length="195" mass="23561">MLLFYTSYAQNNEFYFIGEKISEEHCPFTFTYIPPERTDCDKNDEDERCFPTTSKPLCKGSGMYLSKFRVIKVLKGSYEKDTVEFYSSYCSEFGYYEAPNEKYVVIGLSKDEKNKWNQHYIEKIYKRRNEWILPYQSNLSYVEYNLTPIKRLEKYQRIKLKLSDVADELSYIPNYHKIYYKKRKKYVIALFGYIL</sequence>
<dbReference type="EMBL" id="FNHD01000024">
    <property type="protein sequence ID" value="SDM33940.1"/>
    <property type="molecule type" value="Genomic_DNA"/>
</dbReference>
<proteinExistence type="predicted"/>
<name>A0ABY0R330_9FLAO</name>
<comment type="caution">
    <text evidence="1">The sequence shown here is derived from an EMBL/GenBank/DDBJ whole genome shotgun (WGS) entry which is preliminary data.</text>
</comment>
<dbReference type="Proteomes" id="UP000199242">
    <property type="component" value="Unassembled WGS sequence"/>
</dbReference>
<reference evidence="1 2" key="1">
    <citation type="submission" date="2016-10" db="EMBL/GenBank/DDBJ databases">
        <authorList>
            <person name="Varghese N."/>
            <person name="Submissions S."/>
        </authorList>
    </citation>
    <scope>NUCLEOTIDE SEQUENCE [LARGE SCALE GENOMIC DNA]</scope>
    <source>
        <strain evidence="1 2">CGMCC 1.10941</strain>
    </source>
</reference>
<gene>
    <name evidence="1" type="ORF">SAMN05216273_1249</name>
</gene>
<protein>
    <submittedName>
        <fullName evidence="1">Uncharacterized protein</fullName>
    </submittedName>
</protein>